<name>A0A1B8GM09_9PEZI</name>
<dbReference type="Proteomes" id="UP000091956">
    <property type="component" value="Unassembled WGS sequence"/>
</dbReference>
<dbReference type="RefSeq" id="XP_018130616.1">
    <property type="nucleotide sequence ID" value="XM_018274962.2"/>
</dbReference>
<sequence length="540" mass="59068">MGFEPVTATAYQIAHLGGLVLGRTIVPAVYHQTRPMAPSDNQGSIRVDYPLSPGAYTAKQLVAAVSPLLETVVCALGQSSPPEDSPLETLLGGLTAILSTSGRVSSLPLSYGASDTSRREIAGQAQIIGTVLVQHARDAFSLEKADANFRIRSPCEGHLWTSAVVSLLMGSRSNRYLMELYNEWLHQMILLRDLLLPFENYDEVPLIITTKAKKGLRGAEEPRKRFLLQCLTGATPYLAIVNLAKTFTAPDLLSGGYGFQYSQGLVLPAFLSGSRSCYLLRYHPARLEDTSSNLLFDYEHQNYYTAPQNNISEPETVVAPGAWPPPSLFALKPQSTKCSLEVNAGSDSTRRILKLQVDIDRGTLVSVDIGQISRGQRYVHHINLSTRPISSHEGPNGTISNGENKTSSKKDQTERSVFESRFTRKSPELSESRPKSASNIHVFLHKASNILSQPGLVTLLSHKPSSDSLTNDANSIHIIPAKNQVIGFALLGKLYPENVVLLNENQAPETANIVGKNFGARFVIMNFENHRPPLSNDDIT</sequence>
<protein>
    <submittedName>
        <fullName evidence="2">Uncharacterized protein</fullName>
    </submittedName>
</protein>
<dbReference type="AlphaFoldDB" id="A0A1B8GM09"/>
<evidence type="ECO:0000256" key="1">
    <source>
        <dbReference type="SAM" id="MobiDB-lite"/>
    </source>
</evidence>
<reference evidence="2 3" key="1">
    <citation type="submission" date="2016-03" db="EMBL/GenBank/DDBJ databases">
        <title>Comparative genomics of Pseudogymnoascus destructans, the fungus causing white-nose syndrome of bats.</title>
        <authorList>
            <person name="Palmer J.M."/>
            <person name="Drees K.P."/>
            <person name="Foster J.T."/>
            <person name="Lindner D.L."/>
        </authorList>
    </citation>
    <scope>NUCLEOTIDE SEQUENCE [LARGE SCALE GENOMIC DNA]</scope>
    <source>
        <strain evidence="2 3">UAMH 10579</strain>
    </source>
</reference>
<evidence type="ECO:0000313" key="2">
    <source>
        <dbReference type="EMBL" id="OBT96883.1"/>
    </source>
</evidence>
<feature type="compositionally biased region" description="Basic and acidic residues" evidence="1">
    <location>
        <begin position="406"/>
        <end position="434"/>
    </location>
</feature>
<dbReference type="EMBL" id="KV460225">
    <property type="protein sequence ID" value="OBT96883.1"/>
    <property type="molecule type" value="Genomic_DNA"/>
</dbReference>
<evidence type="ECO:0000313" key="3">
    <source>
        <dbReference type="Proteomes" id="UP000091956"/>
    </source>
</evidence>
<proteinExistence type="predicted"/>
<accession>A0A1B8GM09</accession>
<reference evidence="3" key="2">
    <citation type="journal article" date="2018" name="Nat. Commun.">
        <title>Extreme sensitivity to ultraviolet light in the fungal pathogen causing white-nose syndrome of bats.</title>
        <authorList>
            <person name="Palmer J.M."/>
            <person name="Drees K.P."/>
            <person name="Foster J.T."/>
            <person name="Lindner D.L."/>
        </authorList>
    </citation>
    <scope>NUCLEOTIDE SEQUENCE [LARGE SCALE GENOMIC DNA]</scope>
    <source>
        <strain evidence="3">UAMH 10579</strain>
    </source>
</reference>
<gene>
    <name evidence="2" type="ORF">VE01_05498</name>
</gene>
<dbReference type="GeneID" id="28838884"/>
<keyword evidence="3" id="KW-1185">Reference proteome</keyword>
<feature type="region of interest" description="Disordered" evidence="1">
    <location>
        <begin position="385"/>
        <end position="436"/>
    </location>
</feature>
<organism evidence="2 3">
    <name type="scientific">Pseudogymnoascus verrucosus</name>
    <dbReference type="NCBI Taxonomy" id="342668"/>
    <lineage>
        <taxon>Eukaryota</taxon>
        <taxon>Fungi</taxon>
        <taxon>Dikarya</taxon>
        <taxon>Ascomycota</taxon>
        <taxon>Pezizomycotina</taxon>
        <taxon>Leotiomycetes</taxon>
        <taxon>Thelebolales</taxon>
        <taxon>Thelebolaceae</taxon>
        <taxon>Pseudogymnoascus</taxon>
    </lineage>
</organism>